<evidence type="ECO:0000313" key="1">
    <source>
        <dbReference type="EMBL" id="THU59351.1"/>
    </source>
</evidence>
<dbReference type="EMBL" id="PYDT01000005">
    <property type="protein sequence ID" value="THU59351.1"/>
    <property type="molecule type" value="Genomic_DNA"/>
</dbReference>
<gene>
    <name evidence="1" type="ORF">C4D60_Mb07t01250</name>
</gene>
<reference evidence="1 2" key="1">
    <citation type="journal article" date="2019" name="Nat. Plants">
        <title>Genome sequencing of Musa balbisiana reveals subgenome evolution and function divergence in polyploid bananas.</title>
        <authorList>
            <person name="Yao X."/>
        </authorList>
    </citation>
    <scope>NUCLEOTIDE SEQUENCE [LARGE SCALE GENOMIC DNA]</scope>
    <source>
        <strain evidence="2">cv. DH-PKW</strain>
        <tissue evidence="1">Leaves</tissue>
    </source>
</reference>
<sequence length="215" mass="23162">MVTHNALLFSGFACNPRSVTCSLPHARAHAPSFLIPGLSACYSKWREGRERGRQSWRVSRCLLKLCGGGDERNSLLRFPSAPVLPCPNNYGLLCYLRACLRAPSLPSLQARGRYRCGAEESCGKMGSLRFFALDFVAGAAVTFSSSSNRVAIAAGYASTVPAKGGGVMAIITNKKLKDDSFDISAMRNGRDLAGANVEDYFPFDTVPRSKAAIKS</sequence>
<proteinExistence type="predicted"/>
<keyword evidence="2" id="KW-1185">Reference proteome</keyword>
<comment type="caution">
    <text evidence="1">The sequence shown here is derived from an EMBL/GenBank/DDBJ whole genome shotgun (WGS) entry which is preliminary data.</text>
</comment>
<accession>A0A4S8JCA8</accession>
<organism evidence="1 2">
    <name type="scientific">Musa balbisiana</name>
    <name type="common">Banana</name>
    <dbReference type="NCBI Taxonomy" id="52838"/>
    <lineage>
        <taxon>Eukaryota</taxon>
        <taxon>Viridiplantae</taxon>
        <taxon>Streptophyta</taxon>
        <taxon>Embryophyta</taxon>
        <taxon>Tracheophyta</taxon>
        <taxon>Spermatophyta</taxon>
        <taxon>Magnoliopsida</taxon>
        <taxon>Liliopsida</taxon>
        <taxon>Zingiberales</taxon>
        <taxon>Musaceae</taxon>
        <taxon>Musa</taxon>
    </lineage>
</organism>
<name>A0A4S8JCA8_MUSBA</name>
<evidence type="ECO:0000313" key="2">
    <source>
        <dbReference type="Proteomes" id="UP000317650"/>
    </source>
</evidence>
<dbReference type="Proteomes" id="UP000317650">
    <property type="component" value="Chromosome 7"/>
</dbReference>
<protein>
    <submittedName>
        <fullName evidence="1">Uncharacterized protein</fullName>
    </submittedName>
</protein>
<dbReference type="AlphaFoldDB" id="A0A4S8JCA8"/>